<accession>A0ABW6RUD7</accession>
<sequence>MAADAGGPGPADETKFGQWVEQLQDHERVLAQREEVADARDEIADRREAAADAREQIADRREAAADAREQIADRREAAADARDERLDAWQRGLSAGVTEDSVTQSTWEAIERARAVVALGARRWDRNVAASLRCESREVRQQAEIDRNVANARRRGAVAAQRPDTGMDRTLTIARVQASGRMRSDYLEG</sequence>
<dbReference type="RefSeq" id="WP_387402442.1">
    <property type="nucleotide sequence ID" value="NZ_JBIAQY010000001.1"/>
</dbReference>
<feature type="region of interest" description="Disordered" evidence="1">
    <location>
        <begin position="46"/>
        <end position="81"/>
    </location>
</feature>
<evidence type="ECO:0000313" key="2">
    <source>
        <dbReference type="EMBL" id="MFF3566586.1"/>
    </source>
</evidence>
<name>A0ABW6RUD7_9NOCA</name>
<gene>
    <name evidence="2" type="ORF">ACFYXQ_02270</name>
</gene>
<dbReference type="Proteomes" id="UP001601992">
    <property type="component" value="Unassembled WGS sequence"/>
</dbReference>
<proteinExistence type="predicted"/>
<organism evidence="2 3">
    <name type="scientific">Nocardia jiangxiensis</name>
    <dbReference type="NCBI Taxonomy" id="282685"/>
    <lineage>
        <taxon>Bacteria</taxon>
        <taxon>Bacillati</taxon>
        <taxon>Actinomycetota</taxon>
        <taxon>Actinomycetes</taxon>
        <taxon>Mycobacteriales</taxon>
        <taxon>Nocardiaceae</taxon>
        <taxon>Nocardia</taxon>
    </lineage>
</organism>
<reference evidence="2 3" key="1">
    <citation type="submission" date="2024-10" db="EMBL/GenBank/DDBJ databases">
        <title>The Natural Products Discovery Center: Release of the First 8490 Sequenced Strains for Exploring Actinobacteria Biosynthetic Diversity.</title>
        <authorList>
            <person name="Kalkreuter E."/>
            <person name="Kautsar S.A."/>
            <person name="Yang D."/>
            <person name="Bader C.D."/>
            <person name="Teijaro C.N."/>
            <person name="Fluegel L."/>
            <person name="Davis C.M."/>
            <person name="Simpson J.R."/>
            <person name="Lauterbach L."/>
            <person name="Steele A.D."/>
            <person name="Gui C."/>
            <person name="Meng S."/>
            <person name="Li G."/>
            <person name="Viehrig K."/>
            <person name="Ye F."/>
            <person name="Su P."/>
            <person name="Kiefer A.F."/>
            <person name="Nichols A."/>
            <person name="Cepeda A.J."/>
            <person name="Yan W."/>
            <person name="Fan B."/>
            <person name="Jiang Y."/>
            <person name="Adhikari A."/>
            <person name="Zheng C.-J."/>
            <person name="Schuster L."/>
            <person name="Cowan T.M."/>
            <person name="Smanski M.J."/>
            <person name="Chevrette M.G."/>
            <person name="De Carvalho L.P.S."/>
            <person name="Shen B."/>
        </authorList>
    </citation>
    <scope>NUCLEOTIDE SEQUENCE [LARGE SCALE GENOMIC DNA]</scope>
    <source>
        <strain evidence="2 3">NPDC002593</strain>
    </source>
</reference>
<evidence type="ECO:0000256" key="1">
    <source>
        <dbReference type="SAM" id="MobiDB-lite"/>
    </source>
</evidence>
<comment type="caution">
    <text evidence="2">The sequence shown here is derived from an EMBL/GenBank/DDBJ whole genome shotgun (WGS) entry which is preliminary data.</text>
</comment>
<dbReference type="EMBL" id="JBIAQY010000001">
    <property type="protein sequence ID" value="MFF3566586.1"/>
    <property type="molecule type" value="Genomic_DNA"/>
</dbReference>
<evidence type="ECO:0008006" key="4">
    <source>
        <dbReference type="Google" id="ProtNLM"/>
    </source>
</evidence>
<protein>
    <recommendedName>
        <fullName evidence="4">Colicin import membrane protein</fullName>
    </recommendedName>
</protein>
<keyword evidence="3" id="KW-1185">Reference proteome</keyword>
<evidence type="ECO:0000313" key="3">
    <source>
        <dbReference type="Proteomes" id="UP001601992"/>
    </source>
</evidence>